<gene>
    <name evidence="4" type="ORF">LL038_18150</name>
</gene>
<evidence type="ECO:0000256" key="2">
    <source>
        <dbReference type="ARBA" id="ARBA00022630"/>
    </source>
</evidence>
<dbReference type="EMBL" id="CP086239">
    <property type="protein sequence ID" value="WAG59535.1"/>
    <property type="molecule type" value="Genomic_DNA"/>
</dbReference>
<accession>A0AA47EGA8</accession>
<evidence type="ECO:0000313" key="4">
    <source>
        <dbReference type="EMBL" id="WAG59535.1"/>
    </source>
</evidence>
<comment type="cofactor">
    <cofactor evidence="1">
        <name>FMN</name>
        <dbReference type="ChEBI" id="CHEBI:58210"/>
    </cofactor>
</comment>
<organism evidence="4 5">
    <name type="scientific">Clostridium estertheticum</name>
    <dbReference type="NCBI Taxonomy" id="238834"/>
    <lineage>
        <taxon>Bacteria</taxon>
        <taxon>Bacillati</taxon>
        <taxon>Bacillota</taxon>
        <taxon>Clostridia</taxon>
        <taxon>Eubacteriales</taxon>
        <taxon>Clostridiaceae</taxon>
        <taxon>Clostridium</taxon>
    </lineage>
</organism>
<protein>
    <submittedName>
        <fullName evidence="4">Flavin reductase family protein</fullName>
    </submittedName>
</protein>
<sequence>MKKSISLSAQVVPCPVWVIGSYSKDGTPNLMTAGWGGVCCSVPACIAVSLREATLTYENIMERKAFTVNLPSLQYISEADYIGMESGRNADKFSKLGLTAVNSEIVDAPYVAEFPLVLECKVLHTIKIGLHTQFIGEIVDMKIEEMFLDDTGHIAIEALNPLVYIPKNNAYHTLGGKVGQSFAIGNKHR</sequence>
<evidence type="ECO:0000259" key="3">
    <source>
        <dbReference type="SMART" id="SM00903"/>
    </source>
</evidence>
<dbReference type="Proteomes" id="UP001164733">
    <property type="component" value="Chromosome"/>
</dbReference>
<reference evidence="4" key="1">
    <citation type="submission" date="2021-11" db="EMBL/GenBank/DDBJ databases">
        <title>Clostridia strains as spoilage organisms.</title>
        <authorList>
            <person name="Wambui J."/>
            <person name="Stevens M.J.A."/>
            <person name="Stephan R."/>
        </authorList>
    </citation>
    <scope>NUCLEOTIDE SEQUENCE</scope>
    <source>
        <strain evidence="4">CF009</strain>
    </source>
</reference>
<dbReference type="Pfam" id="PF01613">
    <property type="entry name" value="Flavin_Reduct"/>
    <property type="match status" value="1"/>
</dbReference>
<feature type="domain" description="Flavin reductase like" evidence="3">
    <location>
        <begin position="9"/>
        <end position="149"/>
    </location>
</feature>
<dbReference type="InterPro" id="IPR002563">
    <property type="entry name" value="Flavin_Rdtase-like_dom"/>
</dbReference>
<proteinExistence type="predicted"/>
<dbReference type="AlphaFoldDB" id="A0AA47EGA8"/>
<evidence type="ECO:0000313" key="5">
    <source>
        <dbReference type="Proteomes" id="UP001164733"/>
    </source>
</evidence>
<dbReference type="SMART" id="SM00903">
    <property type="entry name" value="Flavin_Reduct"/>
    <property type="match status" value="1"/>
</dbReference>
<dbReference type="GO" id="GO:0010181">
    <property type="term" value="F:FMN binding"/>
    <property type="evidence" value="ECO:0007669"/>
    <property type="project" value="InterPro"/>
</dbReference>
<dbReference type="RefSeq" id="WP_216128144.1">
    <property type="nucleotide sequence ID" value="NZ_CP086239.1"/>
</dbReference>
<keyword evidence="2" id="KW-0285">Flavoprotein</keyword>
<name>A0AA47EGA8_9CLOT</name>
<dbReference type="InterPro" id="IPR052174">
    <property type="entry name" value="Flavoredoxin"/>
</dbReference>
<evidence type="ECO:0000256" key="1">
    <source>
        <dbReference type="ARBA" id="ARBA00001917"/>
    </source>
</evidence>
<dbReference type="PANTHER" id="PTHR43567:SF1">
    <property type="entry name" value="FLAVOREDOXIN"/>
    <property type="match status" value="1"/>
</dbReference>
<dbReference type="PANTHER" id="PTHR43567">
    <property type="entry name" value="FLAVOREDOXIN-RELATED-RELATED"/>
    <property type="match status" value="1"/>
</dbReference>